<keyword evidence="2" id="KW-0489">Methyltransferase</keyword>
<dbReference type="InterPro" id="IPR029426">
    <property type="entry name" value="FAM86_N"/>
</dbReference>
<dbReference type="GO" id="GO:0032259">
    <property type="term" value="P:methylation"/>
    <property type="evidence" value="ECO:0007669"/>
    <property type="project" value="UniProtKB-KW"/>
</dbReference>
<protein>
    <recommendedName>
        <fullName evidence="5">FAM86 N-terminal domain-containing protein</fullName>
    </recommendedName>
</protein>
<dbReference type="PANTHER" id="PTHR14614">
    <property type="entry name" value="HEPATOCELLULAR CARCINOMA-ASSOCIATED ANTIGEN"/>
    <property type="match status" value="1"/>
</dbReference>
<dbReference type="PANTHER" id="PTHR14614:SF130">
    <property type="entry name" value="PROTEIN-LYSINE N-METHYLTRANSFERASE EEF2KMT"/>
    <property type="match status" value="1"/>
</dbReference>
<proteinExistence type="inferred from homology"/>
<accession>A0A3L8S178</accession>
<keyword evidence="4" id="KW-0949">S-adenosyl-L-methionine</keyword>
<evidence type="ECO:0000256" key="3">
    <source>
        <dbReference type="ARBA" id="ARBA00022679"/>
    </source>
</evidence>
<dbReference type="AlphaFoldDB" id="A0A3L8S178"/>
<keyword evidence="7" id="KW-1185">Reference proteome</keyword>
<organism evidence="6 7">
    <name type="scientific">Chloebia gouldiae</name>
    <name type="common">Gouldian finch</name>
    <name type="synonym">Erythrura gouldiae</name>
    <dbReference type="NCBI Taxonomy" id="44316"/>
    <lineage>
        <taxon>Eukaryota</taxon>
        <taxon>Metazoa</taxon>
        <taxon>Chordata</taxon>
        <taxon>Craniata</taxon>
        <taxon>Vertebrata</taxon>
        <taxon>Euteleostomi</taxon>
        <taxon>Archelosauria</taxon>
        <taxon>Archosauria</taxon>
        <taxon>Dinosauria</taxon>
        <taxon>Saurischia</taxon>
        <taxon>Theropoda</taxon>
        <taxon>Coelurosauria</taxon>
        <taxon>Aves</taxon>
        <taxon>Neognathae</taxon>
        <taxon>Neoaves</taxon>
        <taxon>Telluraves</taxon>
        <taxon>Australaves</taxon>
        <taxon>Passeriformes</taxon>
        <taxon>Passeroidea</taxon>
        <taxon>Passeridae</taxon>
        <taxon>Chloebia</taxon>
    </lineage>
</organism>
<evidence type="ECO:0000259" key="5">
    <source>
        <dbReference type="Pfam" id="PF14904"/>
    </source>
</evidence>
<evidence type="ECO:0000256" key="4">
    <source>
        <dbReference type="ARBA" id="ARBA00022691"/>
    </source>
</evidence>
<dbReference type="EMBL" id="QUSF01000087">
    <property type="protein sequence ID" value="RLV94058.1"/>
    <property type="molecule type" value="Genomic_DNA"/>
</dbReference>
<evidence type="ECO:0000313" key="6">
    <source>
        <dbReference type="EMBL" id="RLV94058.1"/>
    </source>
</evidence>
<evidence type="ECO:0000256" key="1">
    <source>
        <dbReference type="ARBA" id="ARBA00005511"/>
    </source>
</evidence>
<sequence length="366" mass="40203">MLPSLTDGIPGLEKGLAKGIREIGLNDFERYKNGAGKIQTELEQSLRAAPDSALLADILRKTILHPLCVKYPPSAKYRRCFLTELIKKLESSEAEPLDELYQALADVLKEEEESTHCYKNYLLVLLLIVNSKSMACADASLPSCVLQPSGDCVSLCESTALISGGTTGLLTTILELGSGIGFTGIAICKTCQPRTFIFSDCHPRVLRQLGENIQLNGFTPEPDVTRSIQTESQGQEVEGQNCQNPKVIVAELDWGSVTEKQLLGLRADVVIAADVVYDPEIILALIGMLQKLSTSRADRKAPEVFIASTIRNADTHQLFQAELGWCLFHPVFNNKAGIRWQVIPAHSSCNFLYDVQPDVTILQLFI</sequence>
<evidence type="ECO:0000313" key="7">
    <source>
        <dbReference type="Proteomes" id="UP000276834"/>
    </source>
</evidence>
<gene>
    <name evidence="6" type="ORF">DV515_00013255</name>
</gene>
<dbReference type="InterPro" id="IPR019410">
    <property type="entry name" value="Methyltransf_16"/>
</dbReference>
<evidence type="ECO:0000256" key="2">
    <source>
        <dbReference type="ARBA" id="ARBA00022603"/>
    </source>
</evidence>
<dbReference type="GO" id="GO:0008168">
    <property type="term" value="F:methyltransferase activity"/>
    <property type="evidence" value="ECO:0007669"/>
    <property type="project" value="UniProtKB-KW"/>
</dbReference>
<dbReference type="Proteomes" id="UP000276834">
    <property type="component" value="Unassembled WGS sequence"/>
</dbReference>
<dbReference type="Pfam" id="PF14904">
    <property type="entry name" value="FAM86"/>
    <property type="match status" value="1"/>
</dbReference>
<dbReference type="SUPFAM" id="SSF53335">
    <property type="entry name" value="S-adenosyl-L-methionine-dependent methyltransferases"/>
    <property type="match status" value="1"/>
</dbReference>
<name>A0A3L8S178_CHLGU</name>
<dbReference type="InterPro" id="IPR029063">
    <property type="entry name" value="SAM-dependent_MTases_sf"/>
</dbReference>
<dbReference type="GO" id="GO:0032991">
    <property type="term" value="C:protein-containing complex"/>
    <property type="evidence" value="ECO:0007669"/>
    <property type="project" value="TreeGrafter"/>
</dbReference>
<keyword evidence="3" id="KW-0808">Transferase</keyword>
<comment type="caution">
    <text evidence="6">The sequence shown here is derived from an EMBL/GenBank/DDBJ whole genome shotgun (WGS) entry which is preliminary data.</text>
</comment>
<comment type="similarity">
    <text evidence="1">Belongs to the class I-like SAM-binding methyltransferase superfamily. EEF2KMT family.</text>
</comment>
<dbReference type="OrthoDB" id="194386at2759"/>
<feature type="domain" description="FAM86 N-terminal" evidence="5">
    <location>
        <begin position="40"/>
        <end position="107"/>
    </location>
</feature>
<reference evidence="6 7" key="1">
    <citation type="journal article" date="2018" name="Proc. R. Soc. B">
        <title>A non-coding region near Follistatin controls head colour polymorphism in the Gouldian finch.</title>
        <authorList>
            <person name="Toomey M.B."/>
            <person name="Marques C.I."/>
            <person name="Andrade P."/>
            <person name="Araujo P.M."/>
            <person name="Sabatino S."/>
            <person name="Gazda M.A."/>
            <person name="Afonso S."/>
            <person name="Lopes R.J."/>
            <person name="Corbo J.C."/>
            <person name="Carneiro M."/>
        </authorList>
    </citation>
    <scope>NUCLEOTIDE SEQUENCE [LARGE SCALE GENOMIC DNA]</scope>
    <source>
        <strain evidence="6">Red01</strain>
        <tissue evidence="6">Muscle</tissue>
    </source>
</reference>
<dbReference type="STRING" id="44316.ENSEGOP00005014687"/>
<dbReference type="Gene3D" id="3.40.50.150">
    <property type="entry name" value="Vaccinia Virus protein VP39"/>
    <property type="match status" value="1"/>
</dbReference>
<dbReference type="Pfam" id="PF10294">
    <property type="entry name" value="Methyltransf_16"/>
    <property type="match status" value="2"/>
</dbReference>